<comment type="caution">
    <text evidence="2">The sequence shown here is derived from an EMBL/GenBank/DDBJ whole genome shotgun (WGS) entry which is preliminary data.</text>
</comment>
<keyword evidence="3" id="KW-1185">Reference proteome</keyword>
<evidence type="ECO:0000256" key="1">
    <source>
        <dbReference type="SAM" id="MobiDB-lite"/>
    </source>
</evidence>
<organism evidence="2 3">
    <name type="scientific">Euphydryas editha</name>
    <name type="common">Edith's checkerspot</name>
    <dbReference type="NCBI Taxonomy" id="104508"/>
    <lineage>
        <taxon>Eukaryota</taxon>
        <taxon>Metazoa</taxon>
        <taxon>Ecdysozoa</taxon>
        <taxon>Arthropoda</taxon>
        <taxon>Hexapoda</taxon>
        <taxon>Insecta</taxon>
        <taxon>Pterygota</taxon>
        <taxon>Neoptera</taxon>
        <taxon>Endopterygota</taxon>
        <taxon>Lepidoptera</taxon>
        <taxon>Glossata</taxon>
        <taxon>Ditrysia</taxon>
        <taxon>Papilionoidea</taxon>
        <taxon>Nymphalidae</taxon>
        <taxon>Nymphalinae</taxon>
        <taxon>Euphydryas</taxon>
    </lineage>
</organism>
<accession>A0AAU9TZS5</accession>
<dbReference type="Proteomes" id="UP001153954">
    <property type="component" value="Unassembled WGS sequence"/>
</dbReference>
<evidence type="ECO:0000313" key="3">
    <source>
        <dbReference type="Proteomes" id="UP001153954"/>
    </source>
</evidence>
<name>A0AAU9TZS5_EUPED</name>
<evidence type="ECO:0000313" key="2">
    <source>
        <dbReference type="EMBL" id="CAH2092204.1"/>
    </source>
</evidence>
<gene>
    <name evidence="2" type="ORF">EEDITHA_LOCUS7987</name>
</gene>
<feature type="compositionally biased region" description="Polar residues" evidence="1">
    <location>
        <begin position="189"/>
        <end position="201"/>
    </location>
</feature>
<dbReference type="AlphaFoldDB" id="A0AAU9TZS5"/>
<reference evidence="2" key="1">
    <citation type="submission" date="2022-03" db="EMBL/GenBank/DDBJ databases">
        <authorList>
            <person name="Tunstrom K."/>
        </authorList>
    </citation>
    <scope>NUCLEOTIDE SEQUENCE</scope>
</reference>
<evidence type="ECO:0008006" key="4">
    <source>
        <dbReference type="Google" id="ProtNLM"/>
    </source>
</evidence>
<dbReference type="EMBL" id="CAKOGL010000011">
    <property type="protein sequence ID" value="CAH2092204.1"/>
    <property type="molecule type" value="Genomic_DNA"/>
</dbReference>
<proteinExistence type="predicted"/>
<sequence length="201" mass="24044">MEQKQMDTLFEKIYQAFNTRIDEIKEEFTKQTNILTENFSKCMKTTLEDKLNPIMEENKKLKNEGKRESKKRRPVMIKLTLAWRRLAILQNNKHFTENIYATEDFPKDILQIRNELKQKQQEEIKKGNLAFIRYDKLIIKERTNQKKGHEKRKRSPLKTPKHTYHNKAGDSQTAPKKINKINTLEFMSRSRTNSESDNNNQ</sequence>
<feature type="compositionally biased region" description="Basic residues" evidence="1">
    <location>
        <begin position="145"/>
        <end position="165"/>
    </location>
</feature>
<feature type="region of interest" description="Disordered" evidence="1">
    <location>
        <begin position="142"/>
        <end position="201"/>
    </location>
</feature>
<protein>
    <recommendedName>
        <fullName evidence="4">Endonuclease-reverse transcriptase</fullName>
    </recommendedName>
</protein>